<name>A0A0H5R1I1_9EUKA</name>
<dbReference type="EMBL" id="HACM01001232">
    <property type="protein sequence ID" value="CRZ01674.1"/>
    <property type="molecule type" value="Transcribed_RNA"/>
</dbReference>
<organism evidence="1">
    <name type="scientific">Spongospora subterranea</name>
    <dbReference type="NCBI Taxonomy" id="70186"/>
    <lineage>
        <taxon>Eukaryota</taxon>
        <taxon>Sar</taxon>
        <taxon>Rhizaria</taxon>
        <taxon>Endomyxa</taxon>
        <taxon>Phytomyxea</taxon>
        <taxon>Plasmodiophorida</taxon>
        <taxon>Plasmodiophoridae</taxon>
        <taxon>Spongospora</taxon>
    </lineage>
</organism>
<protein>
    <submittedName>
        <fullName evidence="1">Uncharacterized protein</fullName>
    </submittedName>
</protein>
<accession>A0A0H5R1I1</accession>
<evidence type="ECO:0000313" key="1">
    <source>
        <dbReference type="EMBL" id="CRZ01674.1"/>
    </source>
</evidence>
<sequence>MGQLKNVREVRTIHDLDCQSALEYYLMWFKELNDLYLSKGCSQHDIQKECTLSTNTEPSQLNYLHHLQVKICILLCKLHHHSLVKELVDAHVFTHSLSTPCLHHELTSQMLDWGRLQWS</sequence>
<proteinExistence type="predicted"/>
<dbReference type="AlphaFoldDB" id="A0A0H5R1I1"/>
<reference evidence="1" key="1">
    <citation type="submission" date="2015-04" db="EMBL/GenBank/DDBJ databases">
        <title>The genome sequence of the plant pathogenic Rhizarian Plasmodiophora brassicae reveals insights in its biotrophic life cycle and the origin of chitin synthesis.</title>
        <authorList>
            <person name="Schwelm A."/>
            <person name="Fogelqvist J."/>
            <person name="Knaust A."/>
            <person name="Julke S."/>
            <person name="Lilja T."/>
            <person name="Dhandapani V."/>
            <person name="Bonilla-Rosso G."/>
            <person name="Karlsson M."/>
            <person name="Shevchenko A."/>
            <person name="Choi S.R."/>
            <person name="Kim H.G."/>
            <person name="Park J.Y."/>
            <person name="Lim Y.P."/>
            <person name="Ludwig-Muller J."/>
            <person name="Dixelius C."/>
        </authorList>
    </citation>
    <scope>NUCLEOTIDE SEQUENCE</scope>
    <source>
        <tissue evidence="1">Potato root galls</tissue>
    </source>
</reference>